<sequence length="1451" mass="165637">MARLLRLHFASIGHRHARLSPLTLDFRALSAEREPGSGIDSILWLRNGGGKSSVINLFYSVLRPNRSEFLGSSAEGKARRIEDYVKTQDLAFVISEWDIDPANGDEDFERPPSTVRIIGQALAWRNQQRTELRRVFFSARSIPGVLELEHLPVLGLGEPCASFGEFRQWLRDTIHRHPETEIADTSNQRNWRDNLEKLGIDTELFRYQLQMNQREGAADELFRFGTAQDFIDFFLELTLEREGAEQLAKNIEAQRETLRKRPEFLLEQQFISSIRASLVPLVDAVEHERACTDELDHAHIRAAALIAGLDERGAQLELRRGELERSLSEAREDHSRARNERDKQNRWSRGLERRALELELHEAEQALDFAEQSKRELDQELRVNKAAAALQEVRTSEAQVEHWTQERRRSELELAPQREQLESTGSALRTLLARARAVREADAQARERERATRRAEAEQARAEVNRCERELGRLQQELANLDAQLRHYKQARERLLAGGVLQTHETASSCVERWQSNSEELQRRGREAERQRETIAGQLHGLGERVQELGVRRATRSEQLREHRQELQRAYDQRDELRASPLLIEVEETEEPELDTPGLGRRLRQRAESERHQLLQSRVDGAEDSRAIAAIDDGGLWPANRDVQLTVGALRDAGVAAHPGLGYVAENVPADARADAIRSAPATFAGVIVIGDHMSRVRERLSDLPRLHTPVQITRIQSLVHQQPERDEERLVVAPDPATYDREAATERKLELERTRGERQQREAEHTERERAFLGIADQLARYLEAYGKGALEHLEQAAHAATTELEQIEDELEELASRRKELELRSTTLLREREELAQREREALTKLQAVEAFVEHYERQVGEARERREAALRERDAHEREREVQRRRVESLSELADSLHARMHEAHTAARELAREHDGIQHHDDSPLPEPPPELELTRERYQALRLSYETKLGESLARSMLEESTRTLTKHRQRYDKLAASLETAVVETKLRSCEDLEGEREQLERDRDEANADVGKAKSERDSAMRALAETRKRREASDLPPDVDPASADEARERARGCAEQVERLNESIRRVETAIADFEGKLRTLAEQRREYSHAASKLRTMLDAVGFGLPSVEAVAPPLELDALDRVVEQHRETFTICHKRRDAAREATRDLCGELRTCATATTYSELDRQYKDRLAAGDEELRERAATLRDDLDHRLTVLERQLEQYDRDRKLLVQHLLRLTDEAERVLKRAQRASSLPEGLDAWSGRPYLRLRYTLPETDLEREARLGPLVDQILEAGALPSGAVLVRRAMHELARPGGFDVRILKPDTVLRPDPIPIAAMASFSRGQQLTAAILLYCTLVQLRAQNRGRGRGRKDGGVLVLDNPLGTCSTVALVQLQRRIARQMKVQLIYTTGIEDREAISVMPNTIRLRNTHRDARTGDHHITGESEGAVEQARIVEAASS</sequence>
<accession>A0A2S9XAL1</accession>
<organism evidence="3 4">
    <name type="scientific">Enhygromyxa salina</name>
    <dbReference type="NCBI Taxonomy" id="215803"/>
    <lineage>
        <taxon>Bacteria</taxon>
        <taxon>Pseudomonadati</taxon>
        <taxon>Myxococcota</taxon>
        <taxon>Polyangia</taxon>
        <taxon>Nannocystales</taxon>
        <taxon>Nannocystaceae</taxon>
        <taxon>Enhygromyxa</taxon>
    </lineage>
</organism>
<evidence type="ECO:0000256" key="2">
    <source>
        <dbReference type="SAM" id="MobiDB-lite"/>
    </source>
</evidence>
<comment type="caution">
    <text evidence="3">The sequence shown here is derived from an EMBL/GenBank/DDBJ whole genome shotgun (WGS) entry which is preliminary data.</text>
</comment>
<feature type="compositionally biased region" description="Basic and acidic residues" evidence="2">
    <location>
        <begin position="997"/>
        <end position="1041"/>
    </location>
</feature>
<protein>
    <submittedName>
        <fullName evidence="3">Chromosome partition protein Smc</fullName>
    </submittedName>
</protein>
<evidence type="ECO:0000256" key="1">
    <source>
        <dbReference type="SAM" id="Coils"/>
    </source>
</evidence>
<feature type="coiled-coil region" evidence="1">
    <location>
        <begin position="234"/>
        <end position="261"/>
    </location>
</feature>
<feature type="region of interest" description="Disordered" evidence="2">
    <location>
        <begin position="997"/>
        <end position="1057"/>
    </location>
</feature>
<proteinExistence type="predicted"/>
<dbReference type="RefSeq" id="WP_106396111.1">
    <property type="nucleotide sequence ID" value="NZ_PVNK01000311.1"/>
</dbReference>
<feature type="coiled-coil region" evidence="1">
    <location>
        <begin position="434"/>
        <end position="531"/>
    </location>
</feature>
<feature type="region of interest" description="Disordered" evidence="2">
    <location>
        <begin position="738"/>
        <end position="768"/>
    </location>
</feature>
<keyword evidence="1" id="KW-0175">Coiled coil</keyword>
<feature type="compositionally biased region" description="Basic and acidic residues" evidence="2">
    <location>
        <begin position="739"/>
        <end position="768"/>
    </location>
</feature>
<evidence type="ECO:0000313" key="4">
    <source>
        <dbReference type="Proteomes" id="UP000237968"/>
    </source>
</evidence>
<gene>
    <name evidence="3" type="primary">smc_5</name>
    <name evidence="3" type="ORF">ENSA5_70040</name>
</gene>
<reference evidence="3 4" key="1">
    <citation type="submission" date="2018-03" db="EMBL/GenBank/DDBJ databases">
        <title>Draft Genome Sequences of the Obligatory Marine Myxobacteria Enhygromyxa salina SWB005.</title>
        <authorList>
            <person name="Poehlein A."/>
            <person name="Moghaddam J.A."/>
            <person name="Harms H."/>
            <person name="Alanjari M."/>
            <person name="Koenig G.M."/>
            <person name="Daniel R."/>
            <person name="Schaeberle T.F."/>
        </authorList>
    </citation>
    <scope>NUCLEOTIDE SEQUENCE [LARGE SCALE GENOMIC DNA]</scope>
    <source>
        <strain evidence="3 4">SWB005</strain>
    </source>
</reference>
<name>A0A2S9XAL1_9BACT</name>
<dbReference type="OrthoDB" id="8262777at2"/>
<feature type="coiled-coil region" evidence="1">
    <location>
        <begin position="1197"/>
        <end position="1242"/>
    </location>
</feature>
<feature type="region of interest" description="Disordered" evidence="2">
    <location>
        <begin position="325"/>
        <end position="346"/>
    </location>
</feature>
<dbReference type="EMBL" id="PVNK01000311">
    <property type="protein sequence ID" value="PRP89897.1"/>
    <property type="molecule type" value="Genomic_DNA"/>
</dbReference>
<evidence type="ECO:0000313" key="3">
    <source>
        <dbReference type="EMBL" id="PRP89897.1"/>
    </source>
</evidence>
<dbReference type="Proteomes" id="UP000237968">
    <property type="component" value="Unassembled WGS sequence"/>
</dbReference>
<keyword evidence="4" id="KW-1185">Reference proteome</keyword>